<protein>
    <recommendedName>
        <fullName evidence="8">ATP synthase subunit delta</fullName>
    </recommendedName>
    <alternativeName>
        <fullName evidence="8">ATP synthase F(1) sector subunit delta</fullName>
    </alternativeName>
    <alternativeName>
        <fullName evidence="8">F-type ATPase subunit delta</fullName>
        <shortName evidence="8">F-ATPase subunit delta</shortName>
    </alternativeName>
</protein>
<keyword evidence="3 8" id="KW-0375">Hydrogen ion transport</keyword>
<comment type="similarity">
    <text evidence="8">Belongs to the ATPase delta chain family.</text>
</comment>
<dbReference type="HAMAP" id="MF_01416">
    <property type="entry name" value="ATP_synth_delta_bact"/>
    <property type="match status" value="1"/>
</dbReference>
<dbReference type="GO" id="GO:0005886">
    <property type="term" value="C:plasma membrane"/>
    <property type="evidence" value="ECO:0007669"/>
    <property type="project" value="UniProtKB-SubCell"/>
</dbReference>
<dbReference type="GO" id="GO:0045259">
    <property type="term" value="C:proton-transporting ATP synthase complex"/>
    <property type="evidence" value="ECO:0007669"/>
    <property type="project" value="UniProtKB-KW"/>
</dbReference>
<organism evidence="9">
    <name type="scientific">Blastochloris viridis</name>
    <name type="common">Rhodopseudomonas viridis</name>
    <dbReference type="NCBI Taxonomy" id="1079"/>
    <lineage>
        <taxon>Bacteria</taxon>
        <taxon>Pseudomonadati</taxon>
        <taxon>Pseudomonadota</taxon>
        <taxon>Alphaproteobacteria</taxon>
        <taxon>Hyphomicrobiales</taxon>
        <taxon>Blastochloridaceae</taxon>
        <taxon>Blastochloris</taxon>
    </lineage>
</organism>
<keyword evidence="4 8" id="KW-0406">Ion transport</keyword>
<evidence type="ECO:0000256" key="5">
    <source>
        <dbReference type="ARBA" id="ARBA00023136"/>
    </source>
</evidence>
<reference evidence="9" key="1">
    <citation type="journal article" date="2015" name="Genome Announc.">
        <title>Complete Genome Sequence of the Bacteriochlorophyll b-Producing Photosynthetic Bacterium Blastochloris viridis.</title>
        <authorList>
            <person name="Tsukatani Y."/>
            <person name="Hirose Y."/>
            <person name="Harada J."/>
            <person name="Misawa N."/>
            <person name="Mori K."/>
            <person name="Inoue K."/>
            <person name="Tamiaki H."/>
        </authorList>
    </citation>
    <scope>NUCLEOTIDE SEQUENCE [LARGE SCALE GENOMIC DNA]</scope>
    <source>
        <strain evidence="9">DSM 133</strain>
    </source>
</reference>
<keyword evidence="2 8" id="KW-0813">Transport</keyword>
<evidence type="ECO:0000256" key="4">
    <source>
        <dbReference type="ARBA" id="ARBA00023065"/>
    </source>
</evidence>
<evidence type="ECO:0000256" key="3">
    <source>
        <dbReference type="ARBA" id="ARBA00022781"/>
    </source>
</evidence>
<keyword evidence="6 8" id="KW-0139">CF(1)</keyword>
<evidence type="ECO:0000313" key="9">
    <source>
        <dbReference type="EMBL" id="BAR98887.1"/>
    </source>
</evidence>
<gene>
    <name evidence="8" type="primary">atpH</name>
    <name evidence="9" type="ORF">BV133_1294</name>
</gene>
<evidence type="ECO:0000256" key="1">
    <source>
        <dbReference type="ARBA" id="ARBA00004370"/>
    </source>
</evidence>
<dbReference type="GO" id="GO:0046933">
    <property type="term" value="F:proton-transporting ATP synthase activity, rotational mechanism"/>
    <property type="evidence" value="ECO:0007669"/>
    <property type="project" value="UniProtKB-UniRule"/>
</dbReference>
<dbReference type="InterPro" id="IPR020781">
    <property type="entry name" value="ATPase_OSCP/d_CS"/>
</dbReference>
<dbReference type="Gene3D" id="1.10.520.20">
    <property type="entry name" value="N-terminal domain of the delta subunit of the F1F0-ATP synthase"/>
    <property type="match status" value="1"/>
</dbReference>
<dbReference type="InterPro" id="IPR026015">
    <property type="entry name" value="ATP_synth_OSCP/delta_N_sf"/>
</dbReference>
<comment type="function">
    <text evidence="8">This protein is part of the stalk that links CF(0) to CF(1). It either transmits conformational changes from CF(0) to CF(1) or is implicated in proton conduction.</text>
</comment>
<dbReference type="PROSITE" id="PS00389">
    <property type="entry name" value="ATPASE_DELTA"/>
    <property type="match status" value="1"/>
</dbReference>
<evidence type="ECO:0000256" key="8">
    <source>
        <dbReference type="HAMAP-Rule" id="MF_01416"/>
    </source>
</evidence>
<dbReference type="KEGG" id="bvr:BVIR_48"/>
<dbReference type="RefSeq" id="WP_082416499.1">
    <property type="nucleotide sequence ID" value="NZ_AP014854.2"/>
</dbReference>
<dbReference type="SUPFAM" id="SSF47928">
    <property type="entry name" value="N-terminal domain of the delta subunit of the F1F0-ATP synthase"/>
    <property type="match status" value="1"/>
</dbReference>
<comment type="subcellular location">
    <subcellularLocation>
        <location evidence="8">Cell membrane</location>
        <topology evidence="8">Peripheral membrane protein</topology>
    </subcellularLocation>
    <subcellularLocation>
        <location evidence="1">Membrane</location>
    </subcellularLocation>
</comment>
<keyword evidence="5 8" id="KW-0472">Membrane</keyword>
<accession>A0A182D1N9</accession>
<dbReference type="Pfam" id="PF00213">
    <property type="entry name" value="OSCP"/>
    <property type="match status" value="1"/>
</dbReference>
<dbReference type="NCBIfam" id="TIGR01145">
    <property type="entry name" value="ATP_synt_delta"/>
    <property type="match status" value="1"/>
</dbReference>
<evidence type="ECO:0000256" key="7">
    <source>
        <dbReference type="ARBA" id="ARBA00023310"/>
    </source>
</evidence>
<dbReference type="PATRIC" id="fig|1079.6.peg.49"/>
<dbReference type="InterPro" id="IPR000711">
    <property type="entry name" value="ATPase_OSCP/dsu"/>
</dbReference>
<dbReference type="PRINTS" id="PR00125">
    <property type="entry name" value="ATPASEDELTA"/>
</dbReference>
<dbReference type="OrthoDB" id="9796185at2"/>
<evidence type="ECO:0000256" key="6">
    <source>
        <dbReference type="ARBA" id="ARBA00023196"/>
    </source>
</evidence>
<comment type="function">
    <text evidence="8">F(1)F(0) ATP synthase produces ATP from ADP in the presence of a proton or sodium gradient. F-type ATPases consist of two structural domains, F(1) containing the extramembraneous catalytic core and F(0) containing the membrane proton channel, linked together by a central stalk and a peripheral stalk. During catalysis, ATP synthesis in the catalytic domain of F(1) is coupled via a rotary mechanism of the central stalk subunits to proton translocation.</text>
</comment>
<dbReference type="EMBL" id="AP014854">
    <property type="protein sequence ID" value="BAR98887.1"/>
    <property type="molecule type" value="Genomic_DNA"/>
</dbReference>
<keyword evidence="8" id="KW-1003">Cell membrane</keyword>
<dbReference type="NCBIfam" id="NF004406">
    <property type="entry name" value="PRK05758.3-2"/>
    <property type="match status" value="1"/>
</dbReference>
<dbReference type="AlphaFoldDB" id="A0A182D1N9"/>
<sequence length="186" mass="19871">MQGEDPIVSGMAGRYATALFELALEAGMVDAVSADIDRFEALLSASADLLYLVRSPVYGSDEQLRALTAVLEKAEIGGLAGNFLRTVTANRRLFAVQDILRAFRARVARHRGEIRAQVTVAEPLSETHRAALAATLNSVTGKDVAIDLTVDPALIGGLTVKLGSRMVDASLRTKLNAIRHAMKEVG</sequence>
<name>A0A182D1N9_BLAVI</name>
<dbReference type="PANTHER" id="PTHR11910">
    <property type="entry name" value="ATP SYNTHASE DELTA CHAIN"/>
    <property type="match status" value="1"/>
</dbReference>
<keyword evidence="7 8" id="KW-0066">ATP synthesis</keyword>
<evidence type="ECO:0000256" key="2">
    <source>
        <dbReference type="ARBA" id="ARBA00022448"/>
    </source>
</evidence>
<proteinExistence type="inferred from homology"/>